<comment type="caution">
    <text evidence="1">The sequence shown here is derived from an EMBL/GenBank/DDBJ whole genome shotgun (WGS) entry which is preliminary data.</text>
</comment>
<proteinExistence type="predicted"/>
<sequence>MPLVAKAHRPQQAWAASPKLETGPLRQEAAKAHRPQRAWAASRKLETGWLEARKRLNPLFLRTSWEASKGRA</sequence>
<accession>A0A085WWL3</accession>
<organism evidence="1 2">
    <name type="scientific">Hyalangium minutum</name>
    <dbReference type="NCBI Taxonomy" id="394096"/>
    <lineage>
        <taxon>Bacteria</taxon>
        <taxon>Pseudomonadati</taxon>
        <taxon>Myxococcota</taxon>
        <taxon>Myxococcia</taxon>
        <taxon>Myxococcales</taxon>
        <taxon>Cystobacterineae</taxon>
        <taxon>Archangiaceae</taxon>
        <taxon>Hyalangium</taxon>
    </lineage>
</organism>
<dbReference type="Proteomes" id="UP000028725">
    <property type="component" value="Unassembled WGS sequence"/>
</dbReference>
<gene>
    <name evidence="1" type="ORF">DB31_0337</name>
</gene>
<protein>
    <submittedName>
        <fullName evidence="1">Uncharacterized protein</fullName>
    </submittedName>
</protein>
<evidence type="ECO:0000313" key="2">
    <source>
        <dbReference type="Proteomes" id="UP000028725"/>
    </source>
</evidence>
<dbReference type="EMBL" id="JMCB01000001">
    <property type="protein sequence ID" value="KFE72076.1"/>
    <property type="molecule type" value="Genomic_DNA"/>
</dbReference>
<name>A0A085WWL3_9BACT</name>
<reference evidence="1 2" key="1">
    <citation type="submission" date="2014-04" db="EMBL/GenBank/DDBJ databases">
        <title>Genome assembly of Hyalangium minutum DSM 14724.</title>
        <authorList>
            <person name="Sharma G."/>
            <person name="Subramanian S."/>
        </authorList>
    </citation>
    <scope>NUCLEOTIDE SEQUENCE [LARGE SCALE GENOMIC DNA]</scope>
    <source>
        <strain evidence="1 2">DSM 14724</strain>
    </source>
</reference>
<dbReference type="AlphaFoldDB" id="A0A085WWL3"/>
<keyword evidence="2" id="KW-1185">Reference proteome</keyword>
<evidence type="ECO:0000313" key="1">
    <source>
        <dbReference type="EMBL" id="KFE72076.1"/>
    </source>
</evidence>